<evidence type="ECO:0000313" key="2">
    <source>
        <dbReference type="Proteomes" id="UP000622547"/>
    </source>
</evidence>
<dbReference type="RefSeq" id="WP_204075439.1">
    <property type="nucleotide sequence ID" value="NZ_BAABHI010000019.1"/>
</dbReference>
<name>A0A8J3XKS8_9ACTN</name>
<reference evidence="1 2" key="1">
    <citation type="submission" date="2021-01" db="EMBL/GenBank/DDBJ databases">
        <title>Whole genome shotgun sequence of Planotetraspora phitsanulokensis NBRC 104273.</title>
        <authorList>
            <person name="Komaki H."/>
            <person name="Tamura T."/>
        </authorList>
    </citation>
    <scope>NUCLEOTIDE SEQUENCE [LARGE SCALE GENOMIC DNA]</scope>
    <source>
        <strain evidence="1 2">NBRC 104273</strain>
    </source>
</reference>
<gene>
    <name evidence="1" type="ORF">Pph01_48760</name>
</gene>
<keyword evidence="2" id="KW-1185">Reference proteome</keyword>
<proteinExistence type="predicted"/>
<dbReference type="AlphaFoldDB" id="A0A8J3XKS8"/>
<comment type="caution">
    <text evidence="1">The sequence shown here is derived from an EMBL/GenBank/DDBJ whole genome shotgun (WGS) entry which is preliminary data.</text>
</comment>
<protein>
    <recommendedName>
        <fullName evidence="3">Secreted protein</fullName>
    </recommendedName>
</protein>
<accession>A0A8J3XKS8</accession>
<evidence type="ECO:0000313" key="1">
    <source>
        <dbReference type="EMBL" id="GII39873.1"/>
    </source>
</evidence>
<sequence length="165" mass="17916">MTRPLLLLDVDGVLNPFAAARCPPGFDEYAMFDDEEPVRLCPEHGRWISELGRLCDVAWATGWNDNANRLLAPVLGIPPLPVLAMPAPFQPRDKVPVIAAAAAGRPAVWIDDAHTPEALDWAGGRREPTLLVAIDPAIGLGRTAVDEVLRWVTELDRPPRPAPPA</sequence>
<dbReference type="EMBL" id="BOOP01000022">
    <property type="protein sequence ID" value="GII39873.1"/>
    <property type="molecule type" value="Genomic_DNA"/>
</dbReference>
<organism evidence="1 2">
    <name type="scientific">Planotetraspora phitsanulokensis</name>
    <dbReference type="NCBI Taxonomy" id="575192"/>
    <lineage>
        <taxon>Bacteria</taxon>
        <taxon>Bacillati</taxon>
        <taxon>Actinomycetota</taxon>
        <taxon>Actinomycetes</taxon>
        <taxon>Streptosporangiales</taxon>
        <taxon>Streptosporangiaceae</taxon>
        <taxon>Planotetraspora</taxon>
    </lineage>
</organism>
<dbReference type="Proteomes" id="UP000622547">
    <property type="component" value="Unassembled WGS sequence"/>
</dbReference>
<evidence type="ECO:0008006" key="3">
    <source>
        <dbReference type="Google" id="ProtNLM"/>
    </source>
</evidence>